<accession>A0A7U7J597</accession>
<dbReference type="AlphaFoldDB" id="A0A7U7J597"/>
<keyword evidence="2" id="KW-1185">Reference proteome</keyword>
<organism evidence="1 2">
    <name type="scientific">Candidatus Contendobacter odensis Run_B_J11</name>
    <dbReference type="NCBI Taxonomy" id="1400861"/>
    <lineage>
        <taxon>Bacteria</taxon>
        <taxon>Pseudomonadati</taxon>
        <taxon>Pseudomonadota</taxon>
        <taxon>Gammaproteobacteria</taxon>
        <taxon>Candidatus Competibacteraceae</taxon>
        <taxon>Candidatus Contendibacter</taxon>
    </lineage>
</organism>
<protein>
    <submittedName>
        <fullName evidence="1">Uncharacterized protein</fullName>
    </submittedName>
</protein>
<reference evidence="1 2" key="1">
    <citation type="journal article" date="2014" name="ISME J.">
        <title>Candidatus Competibacter-lineage genomes retrieved from metagenomes reveal functional metabolic diversity.</title>
        <authorList>
            <person name="McIlroy S.J."/>
            <person name="Albertsen M."/>
            <person name="Andresen E.K."/>
            <person name="Saunders A.M."/>
            <person name="Kristiansen R."/>
            <person name="Stokholm-Bjerregaard M."/>
            <person name="Nielsen K.L."/>
            <person name="Nielsen P.H."/>
        </authorList>
    </citation>
    <scope>NUCLEOTIDE SEQUENCE [LARGE SCALE GENOMIC DNA]</scope>
    <source>
        <strain evidence="1 2">Run_B_J11</strain>
    </source>
</reference>
<evidence type="ECO:0000313" key="1">
    <source>
        <dbReference type="EMBL" id="CDH47000.1"/>
    </source>
</evidence>
<dbReference type="Proteomes" id="UP000019184">
    <property type="component" value="Unassembled WGS sequence"/>
</dbReference>
<dbReference type="EMBL" id="CBTK010000286">
    <property type="protein sequence ID" value="CDH47000.1"/>
    <property type="molecule type" value="Genomic_DNA"/>
</dbReference>
<evidence type="ECO:0000313" key="2">
    <source>
        <dbReference type="Proteomes" id="UP000019184"/>
    </source>
</evidence>
<gene>
    <name evidence="1" type="ORF">BN874_690050</name>
</gene>
<name>A0A7U7J597_9GAMM</name>
<proteinExistence type="predicted"/>
<sequence length="111" mass="12289">MNMLSASRLSTPRCTLSRIFFRISSCRGCMLGSPRNSRISWAVASTLTLTFIEMFPHASERRDRRVIAKMAGTSAGLATSIAINIFRQRKANGKLRPRQSFNPYSGDTGCA</sequence>
<comment type="caution">
    <text evidence="1">The sequence shown here is derived from an EMBL/GenBank/DDBJ whole genome shotgun (WGS) entry which is preliminary data.</text>
</comment>